<comment type="caution">
    <text evidence="1">The sequence shown here is derived from an EMBL/GenBank/DDBJ whole genome shotgun (WGS) entry which is preliminary data.</text>
</comment>
<proteinExistence type="predicted"/>
<evidence type="ECO:0000313" key="1">
    <source>
        <dbReference type="EMBL" id="KAJ9104569.1"/>
    </source>
</evidence>
<name>A0ACC2VZS0_9TREE</name>
<keyword evidence="2" id="KW-1185">Reference proteome</keyword>
<dbReference type="Proteomes" id="UP001227268">
    <property type="component" value="Unassembled WGS sequence"/>
</dbReference>
<evidence type="ECO:0000313" key="2">
    <source>
        <dbReference type="Proteomes" id="UP001227268"/>
    </source>
</evidence>
<organism evidence="1 2">
    <name type="scientific">Naganishia friedmannii</name>
    <dbReference type="NCBI Taxonomy" id="89922"/>
    <lineage>
        <taxon>Eukaryota</taxon>
        <taxon>Fungi</taxon>
        <taxon>Dikarya</taxon>
        <taxon>Basidiomycota</taxon>
        <taxon>Agaricomycotina</taxon>
        <taxon>Tremellomycetes</taxon>
        <taxon>Filobasidiales</taxon>
        <taxon>Filobasidiaceae</taxon>
        <taxon>Naganishia</taxon>
    </lineage>
</organism>
<dbReference type="EMBL" id="JASBWT010000005">
    <property type="protein sequence ID" value="KAJ9104569.1"/>
    <property type="molecule type" value="Genomic_DNA"/>
</dbReference>
<sequence length="698" mass="76123">MSPVKRGAMRVYLDTAANGGRESTNTRVIIPAAVQKPTSAMSPLANSTKTNTGHMLERKDRSSRLGDENVKANVRDTRLEHDRHNLMGVASIWAPRPSEKDLHTAYGPPTLTPTHSTPSPRLSPTATMFSYSRTSPNLASGGALSPVLLAVPQLMPSSYLAPNMEHLAERPRSRSESGMMYAEPCESLNPNRPLIRAITQQQQHMQAFQPYSSSEMSPIGGLSPSAKSMHSVSPMLIMSKLTCHVNAVLKMGTEGAKLRELLVTGDVALCYAMGMRGLVGKEAINPWKCVGVDIPNFVKNVSKPPLGTIAGDWTCSCGRENWAKRTVCSRCFPGIEPEYKSLVFSKVKPVLDYIAIQEQSGEAQKDAEWLAAEERRLRQGHSKQMPGQLHNGPIIGKQFVADAKPQRQQSRSPRLQDAHHLDQQERHSGFPPQYYAYPQNILMHHHMPSVGSFRPVYPYPTAQPGSLGAYHPVGHDGFAFQHPAAQEGNNNRFNSTGMERENAPFLQPASSRFSLVESESASEYQFSPFSRSGSQQAMPKLGFAVTNSSSLASVQTAASSSNKALASDHPSGQFSKLRSPSDRSLSSVDQKNHELSPENSGASDPFSPFSQPQIFIKQALQARHKSAKKAELRPTRSVSPIGHGRPETSSSESEAMATAKAENGQQSSDISKQVQDPPFPSGDSYVNVLGSLLQDVHM</sequence>
<reference evidence="1" key="1">
    <citation type="submission" date="2023-04" db="EMBL/GenBank/DDBJ databases">
        <title>Draft Genome sequencing of Naganishia species isolated from polar environments using Oxford Nanopore Technology.</title>
        <authorList>
            <person name="Leo P."/>
            <person name="Venkateswaran K."/>
        </authorList>
    </citation>
    <scope>NUCLEOTIDE SEQUENCE</scope>
    <source>
        <strain evidence="1">MNA-CCFEE 5423</strain>
    </source>
</reference>
<gene>
    <name evidence="1" type="ORF">QFC21_002067</name>
</gene>
<accession>A0ACC2VZS0</accession>
<protein>
    <submittedName>
        <fullName evidence="1">Uncharacterized protein</fullName>
    </submittedName>
</protein>